<proteinExistence type="predicted"/>
<reference evidence="1 2" key="1">
    <citation type="submission" date="2020-08" db="EMBL/GenBank/DDBJ databases">
        <title>Genomic Encyclopedia of Type Strains, Phase IV (KMG-IV): sequencing the most valuable type-strain genomes for metagenomic binning, comparative biology and taxonomic classification.</title>
        <authorList>
            <person name="Goeker M."/>
        </authorList>
    </citation>
    <scope>NUCLEOTIDE SEQUENCE [LARGE SCALE GENOMIC DNA]</scope>
    <source>
        <strain evidence="1 2">DSM 26723</strain>
    </source>
</reference>
<keyword evidence="2" id="KW-1185">Reference proteome</keyword>
<gene>
    <name evidence="1" type="ORF">HNQ60_005210</name>
</gene>
<comment type="caution">
    <text evidence="1">The sequence shown here is derived from an EMBL/GenBank/DDBJ whole genome shotgun (WGS) entry which is preliminary data.</text>
</comment>
<evidence type="ECO:0000313" key="2">
    <source>
        <dbReference type="Proteomes" id="UP000588068"/>
    </source>
</evidence>
<dbReference type="AlphaFoldDB" id="A0A841HWJ8"/>
<dbReference type="RefSeq" id="WP_184335675.1">
    <property type="nucleotide sequence ID" value="NZ_JACHHZ010000007.1"/>
</dbReference>
<sequence length="81" mass="8421">MRSTTFVVGVTVTSECTSTAGSRTLTMRCSAGTPYKVILTSGHTLAESSVEFSGRGDGIPQTLTIGIDDPAVATISALIYY</sequence>
<dbReference type="EMBL" id="JACHHZ010000007">
    <property type="protein sequence ID" value="MBB6096288.1"/>
    <property type="molecule type" value="Genomic_DNA"/>
</dbReference>
<organism evidence="1 2">
    <name type="scientific">Povalibacter uvarum</name>
    <dbReference type="NCBI Taxonomy" id="732238"/>
    <lineage>
        <taxon>Bacteria</taxon>
        <taxon>Pseudomonadati</taxon>
        <taxon>Pseudomonadota</taxon>
        <taxon>Gammaproteobacteria</taxon>
        <taxon>Steroidobacterales</taxon>
        <taxon>Steroidobacteraceae</taxon>
        <taxon>Povalibacter</taxon>
    </lineage>
</organism>
<dbReference type="Proteomes" id="UP000588068">
    <property type="component" value="Unassembled WGS sequence"/>
</dbReference>
<accession>A0A841HWJ8</accession>
<protein>
    <submittedName>
        <fullName evidence="1">Uncharacterized protein</fullName>
    </submittedName>
</protein>
<evidence type="ECO:0000313" key="1">
    <source>
        <dbReference type="EMBL" id="MBB6096288.1"/>
    </source>
</evidence>
<name>A0A841HWJ8_9GAMM</name>